<feature type="compositionally biased region" description="Basic and acidic residues" evidence="1">
    <location>
        <begin position="112"/>
        <end position="121"/>
    </location>
</feature>
<dbReference type="EMBL" id="JACMYG010000093">
    <property type="protein sequence ID" value="MBC2693646.1"/>
    <property type="molecule type" value="Genomic_DNA"/>
</dbReference>
<dbReference type="Proteomes" id="UP000526003">
    <property type="component" value="Unassembled WGS sequence"/>
</dbReference>
<reference evidence="3 4" key="1">
    <citation type="submission" date="2020-08" db="EMBL/GenBank/DDBJ databases">
        <title>Pseudomonas sp. nov.</title>
        <authorList>
            <person name="Gieschler S."/>
            <person name="Fiedler G."/>
            <person name="Brinks E."/>
            <person name="Boehnlein C."/>
            <person name="Franz C.M.A.P."/>
            <person name="Kabisch J."/>
        </authorList>
    </citation>
    <scope>NUCLEOTIDE SEQUENCE [LARGE SCALE GENOMIC DNA]</scope>
    <source>
        <strain evidence="3 4">MBT-1</strain>
    </source>
</reference>
<sequence length="256" mass="26555">LTEVKATLTVDKTTVAEGGTVTYTVTLTNAAGMPMASHGPLEFTLTDGTVVKIPANSTSGTAEVTAKDDIFTGGQDAIVNKLESVSSNNFEKLTLSDTSLTTKVTDEPGSGDPKDPANEGDKITVTIKSEGDVLENAAPKFTVKVDQVLKQDLTVTLSNGDTVVIKAGTTSVPYELKAQGDDVYKDGQIIEVGVDNATVDGKSFENLVLGDKAQVTIGDTLTEVKATLTVDKTTVTEGGTVTYTVTLTNAAGMPMA</sequence>
<dbReference type="RefSeq" id="WP_342345344.1">
    <property type="nucleotide sequence ID" value="NZ_JACMYG010000093.1"/>
</dbReference>
<evidence type="ECO:0000259" key="2">
    <source>
        <dbReference type="Pfam" id="PF20579"/>
    </source>
</evidence>
<keyword evidence="4" id="KW-1185">Reference proteome</keyword>
<feature type="non-terminal residue" evidence="3">
    <location>
        <position position="1"/>
    </location>
</feature>
<name>A0A7X1GJJ8_9PSED</name>
<dbReference type="AlphaFoldDB" id="A0A7X1GJJ8"/>
<evidence type="ECO:0000313" key="4">
    <source>
        <dbReference type="Proteomes" id="UP000526003"/>
    </source>
</evidence>
<accession>A0A7X1GJJ8</accession>
<dbReference type="Pfam" id="PF20579">
    <property type="entry name" value="LapA"/>
    <property type="match status" value="2"/>
</dbReference>
<dbReference type="InterPro" id="IPR046779">
    <property type="entry name" value="LapA_adhesin_dom"/>
</dbReference>
<proteinExistence type="predicted"/>
<evidence type="ECO:0000313" key="3">
    <source>
        <dbReference type="EMBL" id="MBC2693646.1"/>
    </source>
</evidence>
<organism evidence="3 4">
    <name type="scientific">Pseudomonas kielensis</name>
    <dbReference type="NCBI Taxonomy" id="2762577"/>
    <lineage>
        <taxon>Bacteria</taxon>
        <taxon>Pseudomonadati</taxon>
        <taxon>Pseudomonadota</taxon>
        <taxon>Gammaproteobacteria</taxon>
        <taxon>Pseudomonadales</taxon>
        <taxon>Pseudomonadaceae</taxon>
        <taxon>Pseudomonas</taxon>
    </lineage>
</organism>
<feature type="non-terminal residue" evidence="3">
    <location>
        <position position="256"/>
    </location>
</feature>
<protein>
    <recommendedName>
        <fullName evidence="2">LapA adhesin domain-containing protein</fullName>
    </recommendedName>
</protein>
<comment type="caution">
    <text evidence="3">The sequence shown here is derived from an EMBL/GenBank/DDBJ whole genome shotgun (WGS) entry which is preliminary data.</text>
</comment>
<feature type="domain" description="LapA adhesin" evidence="2">
    <location>
        <begin position="7"/>
        <end position="106"/>
    </location>
</feature>
<gene>
    <name evidence="3" type="ORF">H7995_28145</name>
</gene>
<evidence type="ECO:0000256" key="1">
    <source>
        <dbReference type="SAM" id="MobiDB-lite"/>
    </source>
</evidence>
<feature type="region of interest" description="Disordered" evidence="1">
    <location>
        <begin position="101"/>
        <end position="121"/>
    </location>
</feature>
<feature type="domain" description="LapA adhesin" evidence="2">
    <location>
        <begin position="121"/>
        <end position="220"/>
    </location>
</feature>